<evidence type="ECO:0000256" key="1">
    <source>
        <dbReference type="ARBA" id="ARBA00010641"/>
    </source>
</evidence>
<evidence type="ECO:0000256" key="2">
    <source>
        <dbReference type="ARBA" id="ARBA00023015"/>
    </source>
</evidence>
<evidence type="ECO:0000259" key="6">
    <source>
        <dbReference type="Pfam" id="PF08281"/>
    </source>
</evidence>
<dbReference type="InterPro" id="IPR014327">
    <property type="entry name" value="RNA_pol_sigma70_bacteroid"/>
</dbReference>
<dbReference type="Gene3D" id="1.10.1740.10">
    <property type="match status" value="1"/>
</dbReference>
<dbReference type="InterPro" id="IPR014284">
    <property type="entry name" value="RNA_pol_sigma-70_dom"/>
</dbReference>
<reference evidence="7 8" key="1">
    <citation type="submission" date="2023-05" db="EMBL/GenBank/DDBJ databases">
        <title>Novel species of genus Flectobacillus isolated from stream in China.</title>
        <authorList>
            <person name="Lu H."/>
        </authorList>
    </citation>
    <scope>NUCLEOTIDE SEQUENCE [LARGE SCALE GENOMIC DNA]</scope>
    <source>
        <strain evidence="7 8">KCTC 42575</strain>
    </source>
</reference>
<dbReference type="InterPro" id="IPR013324">
    <property type="entry name" value="RNA_pol_sigma_r3/r4-like"/>
</dbReference>
<evidence type="ECO:0000313" key="8">
    <source>
        <dbReference type="Proteomes" id="UP001236507"/>
    </source>
</evidence>
<evidence type="ECO:0000259" key="5">
    <source>
        <dbReference type="Pfam" id="PF04542"/>
    </source>
</evidence>
<protein>
    <submittedName>
        <fullName evidence="7">RNA polymerase sigma-70 factor</fullName>
    </submittedName>
</protein>
<sequence>MQLTDTDILEAIRQGNERVFEVVFRKYYQALCNYAFGLLKDMDDAEEIVQGMFLKVWDQRQDLEITVSLKSYLYRAVHNTCLNRIKHLKIQDTYRQHVGDFMENNHVSATDELYKAELEARIAEAIEKLPEQCRLIFRMSRFEELKYQEIANELQLSVKTVENQIGKALKILRQELAEYLPSILWLGLLLFHH</sequence>
<organism evidence="7 8">
    <name type="scientific">Flectobacillus roseus</name>
    <dbReference type="NCBI Taxonomy" id="502259"/>
    <lineage>
        <taxon>Bacteria</taxon>
        <taxon>Pseudomonadati</taxon>
        <taxon>Bacteroidota</taxon>
        <taxon>Cytophagia</taxon>
        <taxon>Cytophagales</taxon>
        <taxon>Flectobacillaceae</taxon>
        <taxon>Flectobacillus</taxon>
    </lineage>
</organism>
<accession>A0ABT6YAN5</accession>
<keyword evidence="2" id="KW-0805">Transcription regulation</keyword>
<dbReference type="Pfam" id="PF08281">
    <property type="entry name" value="Sigma70_r4_2"/>
    <property type="match status" value="1"/>
</dbReference>
<dbReference type="Pfam" id="PF04542">
    <property type="entry name" value="Sigma70_r2"/>
    <property type="match status" value="1"/>
</dbReference>
<keyword evidence="4" id="KW-0804">Transcription</keyword>
<dbReference type="SUPFAM" id="SSF88659">
    <property type="entry name" value="Sigma3 and sigma4 domains of RNA polymerase sigma factors"/>
    <property type="match status" value="1"/>
</dbReference>
<dbReference type="InterPro" id="IPR007627">
    <property type="entry name" value="RNA_pol_sigma70_r2"/>
</dbReference>
<dbReference type="InterPro" id="IPR013325">
    <property type="entry name" value="RNA_pol_sigma_r2"/>
</dbReference>
<evidence type="ECO:0000256" key="4">
    <source>
        <dbReference type="ARBA" id="ARBA00023163"/>
    </source>
</evidence>
<dbReference type="PANTHER" id="PTHR43133:SF46">
    <property type="entry name" value="RNA POLYMERASE SIGMA-70 FACTOR ECF SUBFAMILY"/>
    <property type="match status" value="1"/>
</dbReference>
<dbReference type="InterPro" id="IPR013249">
    <property type="entry name" value="RNA_pol_sigma70_r4_t2"/>
</dbReference>
<dbReference type="CDD" id="cd06171">
    <property type="entry name" value="Sigma70_r4"/>
    <property type="match status" value="1"/>
</dbReference>
<comment type="caution">
    <text evidence="7">The sequence shown here is derived from an EMBL/GenBank/DDBJ whole genome shotgun (WGS) entry which is preliminary data.</text>
</comment>
<dbReference type="InterPro" id="IPR039425">
    <property type="entry name" value="RNA_pol_sigma-70-like"/>
</dbReference>
<comment type="similarity">
    <text evidence="1">Belongs to the sigma-70 factor family. ECF subfamily.</text>
</comment>
<evidence type="ECO:0000313" key="7">
    <source>
        <dbReference type="EMBL" id="MDI9860639.1"/>
    </source>
</evidence>
<dbReference type="InterPro" id="IPR036388">
    <property type="entry name" value="WH-like_DNA-bd_sf"/>
</dbReference>
<dbReference type="Proteomes" id="UP001236507">
    <property type="component" value="Unassembled WGS sequence"/>
</dbReference>
<dbReference type="NCBIfam" id="TIGR02985">
    <property type="entry name" value="Sig70_bacteroi1"/>
    <property type="match status" value="1"/>
</dbReference>
<proteinExistence type="inferred from homology"/>
<evidence type="ECO:0000256" key="3">
    <source>
        <dbReference type="ARBA" id="ARBA00023082"/>
    </source>
</evidence>
<dbReference type="PANTHER" id="PTHR43133">
    <property type="entry name" value="RNA POLYMERASE ECF-TYPE SIGMA FACTO"/>
    <property type="match status" value="1"/>
</dbReference>
<dbReference type="Gene3D" id="1.10.10.10">
    <property type="entry name" value="Winged helix-like DNA-binding domain superfamily/Winged helix DNA-binding domain"/>
    <property type="match status" value="1"/>
</dbReference>
<dbReference type="RefSeq" id="WP_095160236.1">
    <property type="nucleotide sequence ID" value="NZ_JASHIF010000012.1"/>
</dbReference>
<feature type="domain" description="RNA polymerase sigma factor 70 region 4 type 2" evidence="6">
    <location>
        <begin position="121"/>
        <end position="171"/>
    </location>
</feature>
<feature type="domain" description="RNA polymerase sigma-70 region 2" evidence="5">
    <location>
        <begin position="24"/>
        <end position="87"/>
    </location>
</feature>
<keyword evidence="8" id="KW-1185">Reference proteome</keyword>
<gene>
    <name evidence="7" type="ORF">QM524_15595</name>
</gene>
<name>A0ABT6YAN5_9BACT</name>
<keyword evidence="3" id="KW-0731">Sigma factor</keyword>
<dbReference type="EMBL" id="JASHIF010000012">
    <property type="protein sequence ID" value="MDI9860639.1"/>
    <property type="molecule type" value="Genomic_DNA"/>
</dbReference>
<dbReference type="NCBIfam" id="TIGR02937">
    <property type="entry name" value="sigma70-ECF"/>
    <property type="match status" value="1"/>
</dbReference>
<dbReference type="SUPFAM" id="SSF88946">
    <property type="entry name" value="Sigma2 domain of RNA polymerase sigma factors"/>
    <property type="match status" value="1"/>
</dbReference>